<dbReference type="EMBL" id="FXTN01000011">
    <property type="protein sequence ID" value="SMO94354.1"/>
    <property type="molecule type" value="Genomic_DNA"/>
</dbReference>
<evidence type="ECO:0000313" key="2">
    <source>
        <dbReference type="EMBL" id="SMO94354.1"/>
    </source>
</evidence>
<organism evidence="2 3">
    <name type="scientific">Pedobacter westerhofensis</name>
    <dbReference type="NCBI Taxonomy" id="425512"/>
    <lineage>
        <taxon>Bacteria</taxon>
        <taxon>Pseudomonadati</taxon>
        <taxon>Bacteroidota</taxon>
        <taxon>Sphingobacteriia</taxon>
        <taxon>Sphingobacteriales</taxon>
        <taxon>Sphingobacteriaceae</taxon>
        <taxon>Pedobacter</taxon>
    </lineage>
</organism>
<gene>
    <name evidence="2" type="ORF">SAMN06265348_111196</name>
</gene>
<sequence>MYIKLISGFLILFSAFMGARHGWSRLNFKPGDTTPIAELQRTLNLSADTLKVFSIATILGGLLLLPPQTFLAGNILNICLFVFLIIRFLIAGDIKHALIEIPFLLIPVVLIFLKHPLSPNI</sequence>
<reference evidence="2 3" key="1">
    <citation type="submission" date="2017-05" db="EMBL/GenBank/DDBJ databases">
        <authorList>
            <person name="Varghese N."/>
            <person name="Submissions S."/>
        </authorList>
    </citation>
    <scope>NUCLEOTIDE SEQUENCE [LARGE SCALE GENOMIC DNA]</scope>
    <source>
        <strain evidence="2 3">DSM 19036</strain>
    </source>
</reference>
<name>A0A521FED3_9SPHI</name>
<protein>
    <recommendedName>
        <fullName evidence="4">DoxX-like family protein</fullName>
    </recommendedName>
</protein>
<keyword evidence="1" id="KW-0472">Membrane</keyword>
<keyword evidence="3" id="KW-1185">Reference proteome</keyword>
<feature type="transmembrane region" description="Helical" evidence="1">
    <location>
        <begin position="70"/>
        <end position="90"/>
    </location>
</feature>
<accession>A0A521FED3</accession>
<dbReference type="Proteomes" id="UP000320300">
    <property type="component" value="Unassembled WGS sequence"/>
</dbReference>
<dbReference type="AlphaFoldDB" id="A0A521FED3"/>
<keyword evidence="1" id="KW-0812">Transmembrane</keyword>
<proteinExistence type="predicted"/>
<keyword evidence="1" id="KW-1133">Transmembrane helix</keyword>
<evidence type="ECO:0008006" key="4">
    <source>
        <dbReference type="Google" id="ProtNLM"/>
    </source>
</evidence>
<evidence type="ECO:0000313" key="3">
    <source>
        <dbReference type="Proteomes" id="UP000320300"/>
    </source>
</evidence>
<feature type="transmembrane region" description="Helical" evidence="1">
    <location>
        <begin position="96"/>
        <end position="113"/>
    </location>
</feature>
<evidence type="ECO:0000256" key="1">
    <source>
        <dbReference type="SAM" id="Phobius"/>
    </source>
</evidence>